<dbReference type="AlphaFoldDB" id="A0A8S4AWN0"/>
<organism evidence="6 7">
    <name type="scientific">Menidia menidia</name>
    <name type="common">Atlantic silverside</name>
    <dbReference type="NCBI Taxonomy" id="238744"/>
    <lineage>
        <taxon>Eukaryota</taxon>
        <taxon>Metazoa</taxon>
        <taxon>Chordata</taxon>
        <taxon>Craniata</taxon>
        <taxon>Vertebrata</taxon>
        <taxon>Euteleostomi</taxon>
        <taxon>Actinopterygii</taxon>
        <taxon>Neopterygii</taxon>
        <taxon>Teleostei</taxon>
        <taxon>Neoteleostei</taxon>
        <taxon>Acanthomorphata</taxon>
        <taxon>Ovalentaria</taxon>
        <taxon>Atherinomorphae</taxon>
        <taxon>Atheriniformes</taxon>
        <taxon>Atherinopsidae</taxon>
        <taxon>Menidiinae</taxon>
        <taxon>Menidia</taxon>
    </lineage>
</organism>
<keyword evidence="3" id="KW-0862">Zinc</keyword>
<evidence type="ECO:0000313" key="7">
    <source>
        <dbReference type="Proteomes" id="UP000677803"/>
    </source>
</evidence>
<keyword evidence="2 4" id="KW-0863">Zinc-finger</keyword>
<dbReference type="SUPFAM" id="SSF57850">
    <property type="entry name" value="RING/U-box"/>
    <property type="match status" value="2"/>
</dbReference>
<sequence length="388" mass="44475">MSEGTARCNLSQSEIVIGRSGDDVGVTTGFLVTSETLGRMAMQKNHKSRSSNNLVITSAAFQDHIIRNLLHPELSLSVPLSRFIRKAPLPPRARQKVKSQQIPHGQEEREYVLDPASPPLTLAQKLGLVASPGKGLTEDEWTQVKERSVLQQDSAQPCAICKEEFRLQAQVLLSCSHVFHRACLQAFERFSGRKTCPMCRREQYETRVIYDASRLFRHACATRIQACWRGYVARKWYRTIKKTKCPKDKNLRRKFLEERLQELNDSFVRYCHTDTEAFLSDIDRSLSSSRRVFQQLERKSVSEPRENEWVQIKSQVIQRGVWECPICLTALCHPAESSKLDPQQVRHTVLLSCSHLFHQPCLEALEAFATDSRPTCPLCRSAYYKKLI</sequence>
<dbReference type="InterPro" id="IPR013083">
    <property type="entry name" value="Znf_RING/FYVE/PHD"/>
</dbReference>
<feature type="domain" description="RING-type" evidence="5">
    <location>
        <begin position="324"/>
        <end position="380"/>
    </location>
</feature>
<dbReference type="EMBL" id="CAJRST010006668">
    <property type="protein sequence ID" value="CAG5896051.1"/>
    <property type="molecule type" value="Genomic_DNA"/>
</dbReference>
<protein>
    <submittedName>
        <fullName evidence="6">(Atlantic silverside) hypothetical protein</fullName>
    </submittedName>
</protein>
<evidence type="ECO:0000259" key="5">
    <source>
        <dbReference type="PROSITE" id="PS50089"/>
    </source>
</evidence>
<dbReference type="CDD" id="cd23767">
    <property type="entry name" value="IQCD"/>
    <property type="match status" value="1"/>
</dbReference>
<dbReference type="PROSITE" id="PS50089">
    <property type="entry name" value="ZF_RING_2"/>
    <property type="match status" value="2"/>
</dbReference>
<proteinExistence type="predicted"/>
<dbReference type="CDD" id="cd16678">
    <property type="entry name" value="RING-H2_RNF32_rpt2"/>
    <property type="match status" value="1"/>
</dbReference>
<feature type="domain" description="RING-type" evidence="5">
    <location>
        <begin position="158"/>
        <end position="200"/>
    </location>
</feature>
<name>A0A8S4AWN0_9TELE</name>
<dbReference type="GO" id="GO:0008270">
    <property type="term" value="F:zinc ion binding"/>
    <property type="evidence" value="ECO:0007669"/>
    <property type="project" value="UniProtKB-KW"/>
</dbReference>
<dbReference type="PANTHER" id="PTHR14991:SF0">
    <property type="entry name" value="RING FINGER PROTEIN 32"/>
    <property type="match status" value="1"/>
</dbReference>
<dbReference type="Pfam" id="PF00097">
    <property type="entry name" value="zf-C3HC4"/>
    <property type="match status" value="1"/>
</dbReference>
<evidence type="ECO:0000256" key="2">
    <source>
        <dbReference type="ARBA" id="ARBA00022771"/>
    </source>
</evidence>
<evidence type="ECO:0000313" key="6">
    <source>
        <dbReference type="EMBL" id="CAG5896051.1"/>
    </source>
</evidence>
<evidence type="ECO:0000256" key="1">
    <source>
        <dbReference type="ARBA" id="ARBA00022723"/>
    </source>
</evidence>
<dbReference type="InterPro" id="IPR000048">
    <property type="entry name" value="IQ_motif_EF-hand-BS"/>
</dbReference>
<dbReference type="Proteomes" id="UP000677803">
    <property type="component" value="Unassembled WGS sequence"/>
</dbReference>
<dbReference type="CDD" id="cd16677">
    <property type="entry name" value="RING-H2_RNF32_rpt1"/>
    <property type="match status" value="1"/>
</dbReference>
<evidence type="ECO:0000256" key="4">
    <source>
        <dbReference type="PROSITE-ProRule" id="PRU00175"/>
    </source>
</evidence>
<dbReference type="InterPro" id="IPR042862">
    <property type="entry name" value="RNF32"/>
</dbReference>
<reference evidence="6" key="1">
    <citation type="submission" date="2021-05" db="EMBL/GenBank/DDBJ databases">
        <authorList>
            <person name="Tigano A."/>
        </authorList>
    </citation>
    <scope>NUCLEOTIDE SEQUENCE</scope>
</reference>
<dbReference type="Pfam" id="PF00612">
    <property type="entry name" value="IQ"/>
    <property type="match status" value="1"/>
</dbReference>
<dbReference type="SMART" id="SM00184">
    <property type="entry name" value="RING"/>
    <property type="match status" value="2"/>
</dbReference>
<keyword evidence="7" id="KW-1185">Reference proteome</keyword>
<dbReference type="PANTHER" id="PTHR14991">
    <property type="entry name" value="RING FINGER PROTEIN 32"/>
    <property type="match status" value="1"/>
</dbReference>
<dbReference type="Gene3D" id="3.30.40.10">
    <property type="entry name" value="Zinc/RING finger domain, C3HC4 (zinc finger)"/>
    <property type="match status" value="2"/>
</dbReference>
<dbReference type="InterPro" id="IPR001841">
    <property type="entry name" value="Znf_RING"/>
</dbReference>
<dbReference type="OrthoDB" id="8062037at2759"/>
<dbReference type="PROSITE" id="PS50096">
    <property type="entry name" value="IQ"/>
    <property type="match status" value="1"/>
</dbReference>
<evidence type="ECO:0000256" key="3">
    <source>
        <dbReference type="ARBA" id="ARBA00022833"/>
    </source>
</evidence>
<accession>A0A8S4AWN0</accession>
<dbReference type="InterPro" id="IPR018957">
    <property type="entry name" value="Znf_C3HC4_RING-type"/>
</dbReference>
<dbReference type="Pfam" id="PF13639">
    <property type="entry name" value="zf-RING_2"/>
    <property type="match status" value="1"/>
</dbReference>
<comment type="caution">
    <text evidence="6">The sequence shown here is derived from an EMBL/GenBank/DDBJ whole genome shotgun (WGS) entry which is preliminary data.</text>
</comment>
<keyword evidence="1" id="KW-0479">Metal-binding</keyword>
<gene>
    <name evidence="6" type="ORF">MMEN_LOCUS7078</name>
</gene>